<dbReference type="NCBIfam" id="TIGR01549">
    <property type="entry name" value="HAD-SF-IA-v1"/>
    <property type="match status" value="1"/>
</dbReference>
<evidence type="ECO:0000313" key="2">
    <source>
        <dbReference type="EMBL" id="QEE17619.1"/>
    </source>
</evidence>
<dbReference type="SFLD" id="SFLDG01129">
    <property type="entry name" value="C1.5:_HAD__Beta-PGM__Phosphata"/>
    <property type="match status" value="1"/>
</dbReference>
<keyword evidence="3" id="KW-1185">Reference proteome</keyword>
<gene>
    <name evidence="2" type="ORF">DSAG12_03456</name>
</gene>
<dbReference type="Proteomes" id="UP000321408">
    <property type="component" value="Chromosome"/>
</dbReference>
<dbReference type="GO" id="GO:0008967">
    <property type="term" value="F:phosphoglycolate phosphatase activity"/>
    <property type="evidence" value="ECO:0007669"/>
    <property type="project" value="TreeGrafter"/>
</dbReference>
<name>A0A5B9DE78_9ARCH</name>
<dbReference type="PANTHER" id="PTHR43434:SF1">
    <property type="entry name" value="PHOSPHOGLYCOLATE PHOSPHATASE"/>
    <property type="match status" value="1"/>
</dbReference>
<dbReference type="EC" id="3.-.-.-" evidence="2"/>
<keyword evidence="2" id="KW-0378">Hydrolase</keyword>
<evidence type="ECO:0000256" key="1">
    <source>
        <dbReference type="ARBA" id="ARBA00007958"/>
    </source>
</evidence>
<dbReference type="SUPFAM" id="SSF56784">
    <property type="entry name" value="HAD-like"/>
    <property type="match status" value="1"/>
</dbReference>
<proteinExistence type="inferred from homology"/>
<dbReference type="InterPro" id="IPR036412">
    <property type="entry name" value="HAD-like_sf"/>
</dbReference>
<dbReference type="OrthoDB" id="212720at2157"/>
<dbReference type="KEGG" id="psyt:DSAG12_03456"/>
<dbReference type="PANTHER" id="PTHR43434">
    <property type="entry name" value="PHOSPHOGLYCOLATE PHOSPHATASE"/>
    <property type="match status" value="1"/>
</dbReference>
<comment type="similarity">
    <text evidence="1">Belongs to the HAD-like hydrolase superfamily.</text>
</comment>
<dbReference type="SFLD" id="SFLDS00003">
    <property type="entry name" value="Haloacid_Dehalogenase"/>
    <property type="match status" value="1"/>
</dbReference>
<dbReference type="InterPro" id="IPR023214">
    <property type="entry name" value="HAD_sf"/>
</dbReference>
<dbReference type="AlphaFoldDB" id="A0A5B9DE78"/>
<accession>A0A5B9DE78</accession>
<dbReference type="GO" id="GO:0006281">
    <property type="term" value="P:DNA repair"/>
    <property type="evidence" value="ECO:0007669"/>
    <property type="project" value="TreeGrafter"/>
</dbReference>
<reference evidence="2 3" key="1">
    <citation type="journal article" date="2020" name="Nature">
        <title>Isolation of an archaeon at the prokaryote-eukaryote interface.</title>
        <authorList>
            <person name="Imachi H."/>
            <person name="Nobu M.K."/>
            <person name="Nakahara N."/>
            <person name="Morono Y."/>
            <person name="Ogawara M."/>
            <person name="Takaki Y."/>
            <person name="Takano Y."/>
            <person name="Uematsu K."/>
            <person name="Ikuta T."/>
            <person name="Ito M."/>
            <person name="Matsui Y."/>
            <person name="Miyazaki M."/>
            <person name="Murata K."/>
            <person name="Saito Y."/>
            <person name="Sakai S."/>
            <person name="Song C."/>
            <person name="Tasumi E."/>
            <person name="Yamanaka Y."/>
            <person name="Yamaguchi T."/>
            <person name="Kamagata Y."/>
            <person name="Tamaki H."/>
            <person name="Takai K."/>
        </authorList>
    </citation>
    <scope>NUCLEOTIDE SEQUENCE [LARGE SCALE GENOMIC DNA]</scope>
    <source>
        <strain evidence="2 3">MK-D1</strain>
    </source>
</reference>
<dbReference type="Pfam" id="PF13419">
    <property type="entry name" value="HAD_2"/>
    <property type="match status" value="1"/>
</dbReference>
<evidence type="ECO:0000313" key="3">
    <source>
        <dbReference type="Proteomes" id="UP000321408"/>
    </source>
</evidence>
<sequence length="226" mass="26168">MTINCVLFDLDNTLVGIPDTWNYFDTLIQDVLKMDYDLSIPPADDRNSLWRSGKEFVSILRRWGVSDPNDFWIKFDERDGIKRKKLIKNDQLILYDDVIPTLKKLNNFGIKTGIVSNTPDFIVEYELAEFDLSPYFDTVLGLGDDQSICKPEKDGIIMVLKELECLPSNTVFIGDSQVDIIAAQRAEVIPIFIDRKKKKSRKLTINPETYIRFTNLNQIFDFIEEN</sequence>
<dbReference type="GeneID" id="41331427"/>
<dbReference type="InterPro" id="IPR006439">
    <property type="entry name" value="HAD-SF_hydro_IA"/>
</dbReference>
<dbReference type="Gene3D" id="3.40.50.1000">
    <property type="entry name" value="HAD superfamily/HAD-like"/>
    <property type="match status" value="1"/>
</dbReference>
<dbReference type="RefSeq" id="WP_162306813.1">
    <property type="nucleotide sequence ID" value="NZ_CP042905.2"/>
</dbReference>
<organism evidence="2 3">
    <name type="scientific">Promethearchaeum syntrophicum</name>
    <dbReference type="NCBI Taxonomy" id="2594042"/>
    <lineage>
        <taxon>Archaea</taxon>
        <taxon>Promethearchaeati</taxon>
        <taxon>Promethearchaeota</taxon>
        <taxon>Promethearchaeia</taxon>
        <taxon>Promethearchaeales</taxon>
        <taxon>Promethearchaeaceae</taxon>
        <taxon>Promethearchaeum</taxon>
    </lineage>
</organism>
<protein>
    <submittedName>
        <fullName evidence="2">HAD family hydrolase</fullName>
        <ecNumber evidence="2">3.-.-.-</ecNumber>
    </submittedName>
</protein>
<dbReference type="InterPro" id="IPR050155">
    <property type="entry name" value="HAD-like_hydrolase_sf"/>
</dbReference>
<reference evidence="2 3" key="2">
    <citation type="journal article" date="2024" name="Int. J. Syst. Evol. Microbiol.">
        <title>Promethearchaeum syntrophicum gen. nov., sp. nov., an anaerobic, obligately syntrophic archaeon, the first isolate of the lineage 'Asgard' archaea, and proposal of the new archaeal phylum Promethearchaeota phyl. nov. and kingdom Promethearchaeati regn. nov.</title>
        <authorList>
            <person name="Imachi H."/>
            <person name="Nobu M.K."/>
            <person name="Kato S."/>
            <person name="Takaki Y."/>
            <person name="Miyazaki M."/>
            <person name="Miyata M."/>
            <person name="Ogawara M."/>
            <person name="Saito Y."/>
            <person name="Sakai S."/>
            <person name="Tahara Y.O."/>
            <person name="Takano Y."/>
            <person name="Tasumi E."/>
            <person name="Uematsu K."/>
            <person name="Yoshimura T."/>
            <person name="Itoh T."/>
            <person name="Ohkuma M."/>
            <person name="Takai K."/>
        </authorList>
    </citation>
    <scope>NUCLEOTIDE SEQUENCE [LARGE SCALE GENOMIC DNA]</scope>
    <source>
        <strain evidence="2 3">MK-D1</strain>
    </source>
</reference>
<dbReference type="Gene3D" id="1.10.150.730">
    <property type="match status" value="1"/>
</dbReference>
<dbReference type="EMBL" id="CP042905">
    <property type="protein sequence ID" value="QEE17619.1"/>
    <property type="molecule type" value="Genomic_DNA"/>
</dbReference>
<dbReference type="InterPro" id="IPR041492">
    <property type="entry name" value="HAD_2"/>
</dbReference>